<dbReference type="AlphaFoldDB" id="A0A2V4AKD2"/>
<dbReference type="OrthoDB" id="3430612at2"/>
<reference evidence="1 2" key="1">
    <citation type="submission" date="2016-07" db="EMBL/GenBank/DDBJ databases">
        <title>Draft genome sequence of Prauserella muralis DSM 45305, isolated from a mould-covered wall in an indoor environment.</title>
        <authorList>
            <person name="Ruckert C."/>
            <person name="Albersmeier A."/>
            <person name="Jiang C.-L."/>
            <person name="Jiang Y."/>
            <person name="Kalinowski J."/>
            <person name="Schneider O."/>
            <person name="Winkler A."/>
            <person name="Zotchev S.B."/>
        </authorList>
    </citation>
    <scope>NUCLEOTIDE SEQUENCE [LARGE SCALE GENOMIC DNA]</scope>
    <source>
        <strain evidence="1 2">DSM 45305</strain>
    </source>
</reference>
<keyword evidence="2" id="KW-1185">Reference proteome</keyword>
<dbReference type="Proteomes" id="UP000249915">
    <property type="component" value="Unassembled WGS sequence"/>
</dbReference>
<evidence type="ECO:0000313" key="2">
    <source>
        <dbReference type="Proteomes" id="UP000249915"/>
    </source>
</evidence>
<dbReference type="RefSeq" id="WP_112283642.1">
    <property type="nucleotide sequence ID" value="NZ_MASW01000006.1"/>
</dbReference>
<comment type="caution">
    <text evidence="1">The sequence shown here is derived from an EMBL/GenBank/DDBJ whole genome shotgun (WGS) entry which is preliminary data.</text>
</comment>
<name>A0A2V4AKD2_9PSEU</name>
<accession>A0A2V4AKD2</accession>
<organism evidence="1 2">
    <name type="scientific">Prauserella muralis</name>
    <dbReference type="NCBI Taxonomy" id="588067"/>
    <lineage>
        <taxon>Bacteria</taxon>
        <taxon>Bacillati</taxon>
        <taxon>Actinomycetota</taxon>
        <taxon>Actinomycetes</taxon>
        <taxon>Pseudonocardiales</taxon>
        <taxon>Pseudonocardiaceae</taxon>
        <taxon>Prauserella</taxon>
    </lineage>
</organism>
<sequence length="83" mass="8947">MKITGEHVQALLDSGLPQPTMVLQEGEVRLLGEQDLRSQRYAGALIVASRDALRAQLGHRELSRRDLEELAAGLEAAVSNLGG</sequence>
<gene>
    <name evidence="1" type="ORF">BAY60_24345</name>
</gene>
<protein>
    <submittedName>
        <fullName evidence="1">Uncharacterized protein</fullName>
    </submittedName>
</protein>
<dbReference type="EMBL" id="MASW01000006">
    <property type="protein sequence ID" value="PXY20672.1"/>
    <property type="molecule type" value="Genomic_DNA"/>
</dbReference>
<evidence type="ECO:0000313" key="1">
    <source>
        <dbReference type="EMBL" id="PXY20672.1"/>
    </source>
</evidence>
<proteinExistence type="predicted"/>